<organism evidence="3 4">
    <name type="scientific">Bradyrhizobium icense</name>
    <dbReference type="NCBI Taxonomy" id="1274631"/>
    <lineage>
        <taxon>Bacteria</taxon>
        <taxon>Pseudomonadati</taxon>
        <taxon>Pseudomonadota</taxon>
        <taxon>Alphaproteobacteria</taxon>
        <taxon>Hyphomicrobiales</taxon>
        <taxon>Nitrobacteraceae</taxon>
        <taxon>Bradyrhizobium</taxon>
    </lineage>
</organism>
<feature type="region of interest" description="Disordered" evidence="1">
    <location>
        <begin position="74"/>
        <end position="137"/>
    </location>
</feature>
<sequence length="137" mass="14456">MAHQPDPNDPYRAGLSDEEVRRQARLNNLDNELQPDPALAEGPPSGTRVAIFAVAIALVLGALFYGLNNTTVQQAGTSSTNQTAQQTQPANPSVPPGMRDVTPRANTEPGTTTGAATNRPTQPSQNPTGTEVDRAKQ</sequence>
<evidence type="ECO:0000256" key="1">
    <source>
        <dbReference type="SAM" id="MobiDB-lite"/>
    </source>
</evidence>
<gene>
    <name evidence="3" type="ORF">LMTR13_17120</name>
</gene>
<reference evidence="3 4" key="1">
    <citation type="submission" date="2016-07" db="EMBL/GenBank/DDBJ databases">
        <title>Complete genome sequence of Bradyrhizobium icense LMTR 13T, a potential inoculant strain isolated from lima bean (Phaseolus lunatus) in Peru.</title>
        <authorList>
            <person name="Ormeno-Orrillo E."/>
            <person name="Duran D."/>
            <person name="Rogel M.A."/>
            <person name="Rey L."/>
            <person name="Imperial J."/>
            <person name="Ruiz-Argueso T."/>
            <person name="Martinez-Romero E."/>
        </authorList>
    </citation>
    <scope>NUCLEOTIDE SEQUENCE [LARGE SCALE GENOMIC DNA]</scope>
    <source>
        <strain evidence="3 4">LMTR 13</strain>
    </source>
</reference>
<feature type="compositionally biased region" description="Polar residues" evidence="1">
    <location>
        <begin position="104"/>
        <end position="129"/>
    </location>
</feature>
<evidence type="ECO:0000313" key="3">
    <source>
        <dbReference type="EMBL" id="ANW01641.1"/>
    </source>
</evidence>
<dbReference type="OrthoDB" id="8141352at2"/>
<feature type="compositionally biased region" description="Low complexity" evidence="1">
    <location>
        <begin position="74"/>
        <end position="91"/>
    </location>
</feature>
<feature type="transmembrane region" description="Helical" evidence="2">
    <location>
        <begin position="49"/>
        <end position="67"/>
    </location>
</feature>
<dbReference type="EMBL" id="CP016428">
    <property type="protein sequence ID" value="ANW01641.1"/>
    <property type="molecule type" value="Genomic_DNA"/>
</dbReference>
<evidence type="ECO:0000313" key="4">
    <source>
        <dbReference type="Proteomes" id="UP000092839"/>
    </source>
</evidence>
<dbReference type="KEGG" id="bic:LMTR13_17120"/>
<dbReference type="AlphaFoldDB" id="A0A1B1UFZ1"/>
<evidence type="ECO:0000256" key="2">
    <source>
        <dbReference type="SAM" id="Phobius"/>
    </source>
</evidence>
<accession>A0A1B1UFZ1</accession>
<feature type="region of interest" description="Disordered" evidence="1">
    <location>
        <begin position="26"/>
        <end position="45"/>
    </location>
</feature>
<dbReference type="Proteomes" id="UP000092839">
    <property type="component" value="Chromosome"/>
</dbReference>
<proteinExistence type="predicted"/>
<keyword evidence="2" id="KW-0472">Membrane</keyword>
<keyword evidence="2" id="KW-0812">Transmembrane</keyword>
<keyword evidence="4" id="KW-1185">Reference proteome</keyword>
<keyword evidence="2" id="KW-1133">Transmembrane helix</keyword>
<dbReference type="RefSeq" id="WP_065728874.1">
    <property type="nucleotide sequence ID" value="NZ_CP016428.1"/>
</dbReference>
<name>A0A1B1UFZ1_9BRAD</name>
<protein>
    <submittedName>
        <fullName evidence="3">Uncharacterized protein</fullName>
    </submittedName>
</protein>